<evidence type="ECO:0000256" key="3">
    <source>
        <dbReference type="ARBA" id="ARBA00022679"/>
    </source>
</evidence>
<dbReference type="Proteomes" id="UP000570514">
    <property type="component" value="Unassembled WGS sequence"/>
</dbReference>
<dbReference type="CDD" id="cd00685">
    <property type="entry name" value="Trans_IPPS_HT"/>
    <property type="match status" value="1"/>
</dbReference>
<dbReference type="Gene3D" id="1.10.600.10">
    <property type="entry name" value="Farnesyl Diphosphate Synthase"/>
    <property type="match status" value="1"/>
</dbReference>
<dbReference type="EMBL" id="JAASRM010000001">
    <property type="protein sequence ID" value="NIK88804.1"/>
    <property type="molecule type" value="Genomic_DNA"/>
</dbReference>
<dbReference type="GO" id="GO:0004337">
    <property type="term" value="F:(2E,6E)-farnesyl diphosphate synthase activity"/>
    <property type="evidence" value="ECO:0007669"/>
    <property type="project" value="UniProtKB-EC"/>
</dbReference>
<dbReference type="NCBIfam" id="NF045485">
    <property type="entry name" value="FPPsyn"/>
    <property type="match status" value="1"/>
</dbReference>
<organism evidence="8 9">
    <name type="scientific">Rhizomicrobium palustre</name>
    <dbReference type="NCBI Taxonomy" id="189966"/>
    <lineage>
        <taxon>Bacteria</taxon>
        <taxon>Pseudomonadati</taxon>
        <taxon>Pseudomonadota</taxon>
        <taxon>Alphaproteobacteria</taxon>
        <taxon>Micropepsales</taxon>
        <taxon>Micropepsaceae</taxon>
        <taxon>Rhizomicrobium</taxon>
    </lineage>
</organism>
<keyword evidence="4" id="KW-0479">Metal-binding</keyword>
<gene>
    <name evidence="8" type="ORF">FHS83_002122</name>
</gene>
<dbReference type="EC" id="2.5.1.10" evidence="8"/>
<evidence type="ECO:0000313" key="9">
    <source>
        <dbReference type="Proteomes" id="UP000570514"/>
    </source>
</evidence>
<reference evidence="8 9" key="1">
    <citation type="submission" date="2020-03" db="EMBL/GenBank/DDBJ databases">
        <title>Genomic Encyclopedia of Type Strains, Phase IV (KMG-IV): sequencing the most valuable type-strain genomes for metagenomic binning, comparative biology and taxonomic classification.</title>
        <authorList>
            <person name="Goeker M."/>
        </authorList>
    </citation>
    <scope>NUCLEOTIDE SEQUENCE [LARGE SCALE GENOMIC DNA]</scope>
    <source>
        <strain evidence="8 9">DSM 19867</strain>
    </source>
</reference>
<evidence type="ECO:0000256" key="5">
    <source>
        <dbReference type="ARBA" id="ARBA00022842"/>
    </source>
</evidence>
<evidence type="ECO:0000256" key="7">
    <source>
        <dbReference type="RuleBase" id="RU004466"/>
    </source>
</evidence>
<keyword evidence="9" id="KW-1185">Reference proteome</keyword>
<comment type="cofactor">
    <cofactor evidence="1">
        <name>Mg(2+)</name>
        <dbReference type="ChEBI" id="CHEBI:18420"/>
    </cofactor>
</comment>
<dbReference type="PROSITE" id="PS00444">
    <property type="entry name" value="POLYPRENYL_SYNTHASE_2"/>
    <property type="match status" value="1"/>
</dbReference>
<comment type="similarity">
    <text evidence="2 7">Belongs to the FPP/GGPP synthase family.</text>
</comment>
<evidence type="ECO:0000256" key="1">
    <source>
        <dbReference type="ARBA" id="ARBA00001946"/>
    </source>
</evidence>
<dbReference type="EC" id="2.5.1.1" evidence="8"/>
<name>A0A846MYU2_9PROT</name>
<evidence type="ECO:0000256" key="4">
    <source>
        <dbReference type="ARBA" id="ARBA00022723"/>
    </source>
</evidence>
<dbReference type="InterPro" id="IPR033749">
    <property type="entry name" value="Polyprenyl_synt_CS"/>
</dbReference>
<keyword evidence="3 7" id="KW-0808">Transferase</keyword>
<dbReference type="SFLD" id="SFLDG01017">
    <property type="entry name" value="Polyprenyl_Transferase_Like"/>
    <property type="match status" value="1"/>
</dbReference>
<dbReference type="InterPro" id="IPR000092">
    <property type="entry name" value="Polyprenyl_synt"/>
</dbReference>
<dbReference type="PANTHER" id="PTHR43281:SF1">
    <property type="entry name" value="FARNESYL DIPHOSPHATE SYNTHASE"/>
    <property type="match status" value="1"/>
</dbReference>
<dbReference type="SFLD" id="SFLDS00005">
    <property type="entry name" value="Isoprenoid_Synthase_Type_I"/>
    <property type="match status" value="1"/>
</dbReference>
<dbReference type="GO" id="GO:0016114">
    <property type="term" value="P:terpenoid biosynthetic process"/>
    <property type="evidence" value="ECO:0007669"/>
    <property type="project" value="UniProtKB-ARBA"/>
</dbReference>
<dbReference type="AlphaFoldDB" id="A0A846MYU2"/>
<dbReference type="RefSeq" id="WP_167082948.1">
    <property type="nucleotide sequence ID" value="NZ_BAAADC010000001.1"/>
</dbReference>
<dbReference type="PROSITE" id="PS00723">
    <property type="entry name" value="POLYPRENYL_SYNTHASE_1"/>
    <property type="match status" value="1"/>
</dbReference>
<dbReference type="InterPro" id="IPR053378">
    <property type="entry name" value="Prenyl_diphosphate_synthase"/>
</dbReference>
<sequence length="297" mass="32060">MSSLGLAPALDHAARTVEQTLEVVLPKPHGLHSRIHDAMRYATFAGGKRLRPFLVLESARLFDVPVAYAARAAAAIEVLHTYSLVHDDLPCMDDDDLRRGRPTTHKAFDEATAVLAGDGLLTIAFEILADAASHPNAEVRCKLIARLAEAAGANGMIGGQMVDMVAAERDFGAEEIMLLQRLKTGQLFEFSCEAGPILAEAGLAEQERMRQYARDMGLVFQITDDLLDVTSTAEKAGKAVGKDQDHGKATLVSIYGIDGARQKAKEISDRAVAALEPFGDKAVALRELLPFLLTRES</sequence>
<protein>
    <submittedName>
        <fullName evidence="8">Farnesyl diphosphate synthase</fullName>
        <ecNumber evidence="8">2.5.1.1</ecNumber>
        <ecNumber evidence="8">2.5.1.10</ecNumber>
    </submittedName>
</protein>
<proteinExistence type="inferred from homology"/>
<dbReference type="PANTHER" id="PTHR43281">
    <property type="entry name" value="FARNESYL DIPHOSPHATE SYNTHASE"/>
    <property type="match status" value="1"/>
</dbReference>
<dbReference type="GO" id="GO:0046872">
    <property type="term" value="F:metal ion binding"/>
    <property type="evidence" value="ECO:0007669"/>
    <property type="project" value="UniProtKB-KW"/>
</dbReference>
<evidence type="ECO:0000313" key="8">
    <source>
        <dbReference type="EMBL" id="NIK88804.1"/>
    </source>
</evidence>
<evidence type="ECO:0000256" key="6">
    <source>
        <dbReference type="ARBA" id="ARBA00023229"/>
    </source>
</evidence>
<comment type="caution">
    <text evidence="8">The sequence shown here is derived from an EMBL/GenBank/DDBJ whole genome shotgun (WGS) entry which is preliminary data.</text>
</comment>
<evidence type="ECO:0000256" key="2">
    <source>
        <dbReference type="ARBA" id="ARBA00006706"/>
    </source>
</evidence>
<dbReference type="GO" id="GO:0005737">
    <property type="term" value="C:cytoplasm"/>
    <property type="evidence" value="ECO:0007669"/>
    <property type="project" value="UniProtKB-ARBA"/>
</dbReference>
<dbReference type="GO" id="GO:0004161">
    <property type="term" value="F:dimethylallyltranstransferase activity"/>
    <property type="evidence" value="ECO:0007669"/>
    <property type="project" value="UniProtKB-EC"/>
</dbReference>
<dbReference type="FunFam" id="1.10.600.10:FF:000001">
    <property type="entry name" value="Geranylgeranyl diphosphate synthase"/>
    <property type="match status" value="1"/>
</dbReference>
<dbReference type="InterPro" id="IPR008949">
    <property type="entry name" value="Isoprenoid_synthase_dom_sf"/>
</dbReference>
<accession>A0A846MYU2</accession>
<keyword evidence="5" id="KW-0460">Magnesium</keyword>
<dbReference type="Pfam" id="PF00348">
    <property type="entry name" value="polyprenyl_synt"/>
    <property type="match status" value="1"/>
</dbReference>
<dbReference type="SUPFAM" id="SSF48576">
    <property type="entry name" value="Terpenoid synthases"/>
    <property type="match status" value="1"/>
</dbReference>
<keyword evidence="6" id="KW-0414">Isoprene biosynthesis</keyword>